<reference evidence="2 3" key="1">
    <citation type="submission" date="2015-05" db="EMBL/GenBank/DDBJ databases">
        <title>Whole genome sequence of Bacillus thuringiensis serovar tolworthi Pasteur Institute Standard strain.</title>
        <authorList>
            <person name="Kanda K."/>
            <person name="Nakashima K."/>
            <person name="Nagano Y."/>
        </authorList>
    </citation>
    <scope>NUCLEOTIDE SEQUENCE [LARGE SCALE GENOMIC DNA]</scope>
    <source>
        <strain evidence="2 3">Pasteur Institute Standard strain</strain>
        <plasmid evidence="3">pKK1 DNA</plasmid>
    </source>
</reference>
<geneLocation type="plasmid" evidence="3">
    <name>pKK1 DNA</name>
</geneLocation>
<keyword evidence="1" id="KW-0472">Membrane</keyword>
<proteinExistence type="predicted"/>
<evidence type="ECO:0000313" key="3">
    <source>
        <dbReference type="Proteomes" id="UP000055316"/>
    </source>
</evidence>
<organism evidence="2 3">
    <name type="scientific">Bacillus thuringiensis subsp. tolworthi</name>
    <dbReference type="NCBI Taxonomy" id="1442"/>
    <lineage>
        <taxon>Bacteria</taxon>
        <taxon>Bacillati</taxon>
        <taxon>Bacillota</taxon>
        <taxon>Bacilli</taxon>
        <taxon>Bacillales</taxon>
        <taxon>Bacillaceae</taxon>
        <taxon>Bacillus</taxon>
        <taxon>Bacillus cereus group</taxon>
    </lineage>
</organism>
<feature type="transmembrane region" description="Helical" evidence="1">
    <location>
        <begin position="12"/>
        <end position="31"/>
    </location>
</feature>
<dbReference type="EMBL" id="AP014865">
    <property type="protein sequence ID" value="BAR87031.1"/>
    <property type="molecule type" value="Genomic_DNA"/>
</dbReference>
<protein>
    <submittedName>
        <fullName evidence="2">Uncharacterized protein</fullName>
    </submittedName>
</protein>
<sequence>MQKRRMYKRCVLKYYVYMLPVSYFYGILIASEKVKNNSLEFWVIRSINVLNAL</sequence>
<keyword evidence="1" id="KW-0812">Transmembrane</keyword>
<accession>A0A9W4AHF2</accession>
<keyword evidence="1" id="KW-1133">Transmembrane helix</keyword>
<name>A0A9W4AHF2_BACTO</name>
<dbReference type="Proteomes" id="UP000055316">
    <property type="component" value="Plasmid pKK1"/>
</dbReference>
<evidence type="ECO:0000256" key="1">
    <source>
        <dbReference type="SAM" id="Phobius"/>
    </source>
</evidence>
<keyword evidence="2" id="KW-0614">Plasmid</keyword>
<evidence type="ECO:0000313" key="2">
    <source>
        <dbReference type="EMBL" id="BAR87031.1"/>
    </source>
</evidence>
<dbReference type="AlphaFoldDB" id="A0A9W4AHF2"/>
<gene>
    <name evidence="2" type="ORF">KNN_06296</name>
</gene>